<organism evidence="2 4">
    <name type="scientific">Glutamicibacter arilaitensis</name>
    <dbReference type="NCBI Taxonomy" id="256701"/>
    <lineage>
        <taxon>Bacteria</taxon>
        <taxon>Bacillati</taxon>
        <taxon>Actinomycetota</taxon>
        <taxon>Actinomycetes</taxon>
        <taxon>Micrococcales</taxon>
        <taxon>Micrococcaceae</taxon>
        <taxon>Glutamicibacter</taxon>
    </lineage>
</organism>
<dbReference type="InterPro" id="IPR016181">
    <property type="entry name" value="Acyl_CoA_acyltransferase"/>
</dbReference>
<dbReference type="CDD" id="cd04301">
    <property type="entry name" value="NAT_SF"/>
    <property type="match status" value="1"/>
</dbReference>
<dbReference type="Proteomes" id="UP000235739">
    <property type="component" value="Unassembled WGS sequence"/>
</dbReference>
<dbReference type="Proteomes" id="UP000297638">
    <property type="component" value="Unassembled WGS sequence"/>
</dbReference>
<reference evidence="3 5" key="2">
    <citation type="submission" date="2019-03" db="EMBL/GenBank/DDBJ databases">
        <title>Glutamicibacter sp. LJH19 genome.</title>
        <authorList>
            <person name="Sinai Borker S."/>
            <person name="Kumar R."/>
        </authorList>
    </citation>
    <scope>NUCLEOTIDE SEQUENCE [LARGE SCALE GENOMIC DNA]</scope>
    <source>
        <strain evidence="3 5">LJH19</strain>
    </source>
</reference>
<dbReference type="GeneID" id="303185345"/>
<gene>
    <name evidence="2" type="ORF">CIK84_04460</name>
    <name evidence="3" type="ORF">EXY26_08895</name>
</gene>
<dbReference type="Gene3D" id="3.40.630.30">
    <property type="match status" value="1"/>
</dbReference>
<evidence type="ECO:0000313" key="2">
    <source>
        <dbReference type="EMBL" id="PMQ20842.1"/>
    </source>
</evidence>
<keyword evidence="2" id="KW-0808">Transferase</keyword>
<dbReference type="InterPro" id="IPR000182">
    <property type="entry name" value="GNAT_dom"/>
</dbReference>
<evidence type="ECO:0000313" key="5">
    <source>
        <dbReference type="Proteomes" id="UP000297638"/>
    </source>
</evidence>
<evidence type="ECO:0000313" key="4">
    <source>
        <dbReference type="Proteomes" id="UP000235739"/>
    </source>
</evidence>
<dbReference type="AlphaFoldDB" id="A0A2N7S3W8"/>
<feature type="domain" description="N-acetyltransferase" evidence="1">
    <location>
        <begin position="154"/>
        <end position="203"/>
    </location>
</feature>
<dbReference type="GO" id="GO:0016747">
    <property type="term" value="F:acyltransferase activity, transferring groups other than amino-acyl groups"/>
    <property type="evidence" value="ECO:0007669"/>
    <property type="project" value="InterPro"/>
</dbReference>
<dbReference type="Pfam" id="PF00583">
    <property type="entry name" value="Acetyltransf_1"/>
    <property type="match status" value="1"/>
</dbReference>
<dbReference type="RefSeq" id="WP_013349100.1">
    <property type="nucleotide sequence ID" value="NZ_JABUYH010000001.1"/>
</dbReference>
<evidence type="ECO:0000259" key="1">
    <source>
        <dbReference type="Pfam" id="PF00583"/>
    </source>
</evidence>
<reference evidence="2 4" key="1">
    <citation type="journal article" date="2017" name="Elife">
        <title>Extensive horizontal gene transfer in cheese-associated bacteria.</title>
        <authorList>
            <person name="Bonham K.S."/>
            <person name="Wolfe B.E."/>
            <person name="Dutton R.J."/>
        </authorList>
    </citation>
    <scope>NUCLEOTIDE SEQUENCE [LARGE SCALE GENOMIC DNA]</scope>
    <source>
        <strain evidence="2 4">JB182</strain>
    </source>
</reference>
<evidence type="ECO:0000313" key="3">
    <source>
        <dbReference type="EMBL" id="TFH57096.1"/>
    </source>
</evidence>
<accession>A0A2N7S3W8</accession>
<protein>
    <submittedName>
        <fullName evidence="2 3">N-acetyltransferase</fullName>
    </submittedName>
</protein>
<sequence length="255" mass="27487">MTTIASAQEALSHWHQALAVATGGKIFTTHGCSWVWQPVRKRLILLFPEQPEQAGLRPALAEGQRLGARRVEAWVNSGAHSHELKAAGFSDNAQVSWHAGPLAIPMDRWAGKIRLGTNVPEASGADAAELNVTNLWRETSSQLSSGHPALRRVEHAVARTEEGEIVGRGFAQQGLNGQLMIHSLAIGKGHRRQGAGTALLHGLSRSMINPLSPPDEEVPQELLAAATPSSADFFSANGLKLLGRGRHMVLRSWDQ</sequence>
<dbReference type="SUPFAM" id="SSF55729">
    <property type="entry name" value="Acyl-CoA N-acyltransferases (Nat)"/>
    <property type="match status" value="1"/>
</dbReference>
<dbReference type="EMBL" id="SPDS01000001">
    <property type="protein sequence ID" value="TFH57096.1"/>
    <property type="molecule type" value="Genomic_DNA"/>
</dbReference>
<proteinExistence type="predicted"/>
<comment type="caution">
    <text evidence="2">The sequence shown here is derived from an EMBL/GenBank/DDBJ whole genome shotgun (WGS) entry which is preliminary data.</text>
</comment>
<name>A0A2N7S3W8_9MICC</name>
<dbReference type="EMBL" id="PNQX01000001">
    <property type="protein sequence ID" value="PMQ20842.1"/>
    <property type="molecule type" value="Genomic_DNA"/>
</dbReference>